<dbReference type="RefSeq" id="XP_014181695.1">
    <property type="nucleotide sequence ID" value="XM_014326220.1"/>
</dbReference>
<dbReference type="Proteomes" id="UP000002748">
    <property type="component" value="Unassembled WGS sequence"/>
</dbReference>
<dbReference type="GeneID" id="25991546"/>
<protein>
    <submittedName>
        <fullName evidence="1">Uncharacterized protein</fullName>
    </submittedName>
</protein>
<dbReference type="KEGG" id="tasa:A1Q1_08034"/>
<accession>J5TGI8</accession>
<proteinExistence type="predicted"/>
<dbReference type="VEuPathDB" id="FungiDB:A1Q1_08034"/>
<evidence type="ECO:0000313" key="2">
    <source>
        <dbReference type="Proteomes" id="UP000002748"/>
    </source>
</evidence>
<reference evidence="1 2" key="1">
    <citation type="journal article" date="2012" name="Eukaryot. Cell">
        <title>Draft genome sequence of CBS 2479, the standard type strain of Trichosporon asahii.</title>
        <authorList>
            <person name="Yang R.Y."/>
            <person name="Li H.T."/>
            <person name="Zhu H."/>
            <person name="Zhou G.P."/>
            <person name="Wang M."/>
            <person name="Wang L."/>
        </authorList>
    </citation>
    <scope>NUCLEOTIDE SEQUENCE [LARGE SCALE GENOMIC DNA]</scope>
    <source>
        <strain evidence="2">ATCC 90039 / CBS 2479 / JCM 2466 / KCTC 7840 / NCYC 2677 / UAMH 7654</strain>
    </source>
</reference>
<dbReference type="HOGENOM" id="CLU_074425_0_0_1"/>
<sequence>MRTTHSGCGPHNTLTSSDLASVDSAHILIRQARMFDQRPLIDQAYYAHIIDAIFSAASPTALLAMRVNQEWRQLADRRVAYHVCVTSRQVFAGGNGRTIYSLRAGDRTVLGSFSDLVNIDAPTKRMSIASLPPIPQYIVHTRVLDLFINDVPRAVMLMLLFVRPTVVVRCHAALSALSGTDTLATFDRTACVVLFNDTIVRDVRTDKLVYHCTTTQRVGCNGDGTGSCWVAMRDMLRFAGELVVHFDAGRWLRSRHGPRPALLTPICRHVGVLGDLILAAHMLGIRTTVVGFDFDPYRPENLPEELGDLTTALKQLFQTYIQGRGDGELRYLSQSEYAAEVGAEQYRIETFPGPIAYPEN</sequence>
<organism evidence="1 2">
    <name type="scientific">Trichosporon asahii var. asahii (strain ATCC 90039 / CBS 2479 / JCM 2466 / KCTC 7840 / NBRC 103889/ NCYC 2677 / UAMH 7654)</name>
    <name type="common">Yeast</name>
    <dbReference type="NCBI Taxonomy" id="1186058"/>
    <lineage>
        <taxon>Eukaryota</taxon>
        <taxon>Fungi</taxon>
        <taxon>Dikarya</taxon>
        <taxon>Basidiomycota</taxon>
        <taxon>Agaricomycotina</taxon>
        <taxon>Tremellomycetes</taxon>
        <taxon>Trichosporonales</taxon>
        <taxon>Trichosporonaceae</taxon>
        <taxon>Trichosporon</taxon>
    </lineage>
</organism>
<comment type="caution">
    <text evidence="1">The sequence shown here is derived from an EMBL/GenBank/DDBJ whole genome shotgun (WGS) entry which is preliminary data.</text>
</comment>
<name>J5TGI8_TRIAS</name>
<evidence type="ECO:0000313" key="1">
    <source>
        <dbReference type="EMBL" id="EJT50821.1"/>
    </source>
</evidence>
<dbReference type="EMBL" id="ALBS01000087">
    <property type="protein sequence ID" value="EJT50821.1"/>
    <property type="molecule type" value="Genomic_DNA"/>
</dbReference>
<gene>
    <name evidence="1" type="ORF">A1Q1_08034</name>
</gene>
<dbReference type="AlphaFoldDB" id="J5TGI8"/>